<organism evidence="1 2">
    <name type="scientific">Paenibacillus sediminis</name>
    <dbReference type="NCBI Taxonomy" id="664909"/>
    <lineage>
        <taxon>Bacteria</taxon>
        <taxon>Bacillati</taxon>
        <taxon>Bacillota</taxon>
        <taxon>Bacilli</taxon>
        <taxon>Bacillales</taxon>
        <taxon>Paenibacillaceae</taxon>
        <taxon>Paenibacillus</taxon>
    </lineage>
</organism>
<comment type="caution">
    <text evidence="1">The sequence shown here is derived from an EMBL/GenBank/DDBJ whole genome shotgun (WGS) entry which is preliminary data.</text>
</comment>
<protein>
    <submittedName>
        <fullName evidence="1">Uncharacterized protein</fullName>
    </submittedName>
</protein>
<accession>A0ABS4GZM8</accession>
<gene>
    <name evidence="1" type="ORF">J2Z20_000196</name>
</gene>
<dbReference type="EMBL" id="JAGGKP010000001">
    <property type="protein sequence ID" value="MBP1935335.1"/>
    <property type="molecule type" value="Genomic_DNA"/>
</dbReference>
<name>A0ABS4GZM8_9BACL</name>
<evidence type="ECO:0000313" key="2">
    <source>
        <dbReference type="Proteomes" id="UP001519273"/>
    </source>
</evidence>
<sequence length="50" mass="5602">MERMPTIKIVYVPHTLCSDSVQVSNTLSAAEAKNAVIDYILKRLILKPTE</sequence>
<dbReference type="Proteomes" id="UP001519273">
    <property type="component" value="Unassembled WGS sequence"/>
</dbReference>
<reference evidence="1 2" key="1">
    <citation type="submission" date="2021-03" db="EMBL/GenBank/DDBJ databases">
        <title>Genomic Encyclopedia of Type Strains, Phase IV (KMG-IV): sequencing the most valuable type-strain genomes for metagenomic binning, comparative biology and taxonomic classification.</title>
        <authorList>
            <person name="Goeker M."/>
        </authorList>
    </citation>
    <scope>NUCLEOTIDE SEQUENCE [LARGE SCALE GENOMIC DNA]</scope>
    <source>
        <strain evidence="1 2">DSM 23491</strain>
    </source>
</reference>
<proteinExistence type="predicted"/>
<evidence type="ECO:0000313" key="1">
    <source>
        <dbReference type="EMBL" id="MBP1935335.1"/>
    </source>
</evidence>
<keyword evidence="2" id="KW-1185">Reference proteome</keyword>